<dbReference type="PANTHER" id="PTHR15371:SF0">
    <property type="entry name" value="SD19278P"/>
    <property type="match status" value="1"/>
</dbReference>
<evidence type="ECO:0000313" key="5">
    <source>
        <dbReference type="EMBL" id="OZJ04108.1"/>
    </source>
</evidence>
<name>A0A261Y0L4_9FUNG</name>
<evidence type="ECO:0000313" key="6">
    <source>
        <dbReference type="Proteomes" id="UP000242875"/>
    </source>
</evidence>
<dbReference type="Pfam" id="PF02466">
    <property type="entry name" value="Tim17"/>
    <property type="match status" value="1"/>
</dbReference>
<keyword evidence="4" id="KW-0472">Membrane</keyword>
<dbReference type="GO" id="GO:0030150">
    <property type="term" value="P:protein import into mitochondrial matrix"/>
    <property type="evidence" value="ECO:0007669"/>
    <property type="project" value="EnsemblFungi"/>
</dbReference>
<proteinExistence type="predicted"/>
<evidence type="ECO:0000256" key="3">
    <source>
        <dbReference type="ARBA" id="ARBA00022989"/>
    </source>
</evidence>
<evidence type="ECO:0000256" key="2">
    <source>
        <dbReference type="ARBA" id="ARBA00022692"/>
    </source>
</evidence>
<evidence type="ECO:0000256" key="4">
    <source>
        <dbReference type="ARBA" id="ARBA00023136"/>
    </source>
</evidence>
<dbReference type="EMBL" id="MVBO01000053">
    <property type="protein sequence ID" value="OZJ04108.1"/>
    <property type="molecule type" value="Genomic_DNA"/>
</dbReference>
<dbReference type="GO" id="GO:0030943">
    <property type="term" value="F:mitochondrion targeting sequence binding"/>
    <property type="evidence" value="ECO:0007669"/>
    <property type="project" value="EnsemblFungi"/>
</dbReference>
<sequence length="204" mass="21425">MSFIPDNQTTVTDDQYTPQYDNVDSAKVSDFLNDLTFDPVKLHPMAVQGGIDFLQIEDQASTALPGSGRSALPSRGWSDDLCYGTGTTYLAGLTIGGAWGMAEGLRRGASSPNLKLKLNTFLNSTTRRGPLVGNSVGVIAMMYNATNSMVGHFRGHHDPLNSAVAGAISGAIFKSTAGIKTMGTSAALCAALATAWSVGKEYVL</sequence>
<evidence type="ECO:0008006" key="7">
    <source>
        <dbReference type="Google" id="ProtNLM"/>
    </source>
</evidence>
<dbReference type="GO" id="GO:0005744">
    <property type="term" value="C:TIM23 mitochondrial import inner membrane translocase complex"/>
    <property type="evidence" value="ECO:0007669"/>
    <property type="project" value="EnsemblFungi"/>
</dbReference>
<reference evidence="5 6" key="1">
    <citation type="journal article" date="2017" name="Mycologia">
        <title>Bifiguratus adelaidae, gen. et sp. nov., a new member of Mucoromycotina in endophytic and soil-dwelling habitats.</title>
        <authorList>
            <person name="Torres-Cruz T.J."/>
            <person name="Billingsley Tobias T.L."/>
            <person name="Almatruk M."/>
            <person name="Hesse C."/>
            <person name="Kuske C.R."/>
            <person name="Desiro A."/>
            <person name="Benucci G.M."/>
            <person name="Bonito G."/>
            <person name="Stajich J.E."/>
            <person name="Dunlap C."/>
            <person name="Arnold A.E."/>
            <person name="Porras-Alfaro A."/>
        </authorList>
    </citation>
    <scope>NUCLEOTIDE SEQUENCE [LARGE SCALE GENOMIC DNA]</scope>
    <source>
        <strain evidence="5 6">AZ0501</strain>
    </source>
</reference>
<evidence type="ECO:0000256" key="1">
    <source>
        <dbReference type="ARBA" id="ARBA00004141"/>
    </source>
</evidence>
<dbReference type="Proteomes" id="UP000242875">
    <property type="component" value="Unassembled WGS sequence"/>
</dbReference>
<comment type="subcellular location">
    <subcellularLocation>
        <location evidence="1">Membrane</location>
        <topology evidence="1">Multi-pass membrane protein</topology>
    </subcellularLocation>
</comment>
<dbReference type="InterPro" id="IPR045238">
    <property type="entry name" value="Tim23-like"/>
</dbReference>
<accession>A0A261Y0L4</accession>
<protein>
    <recommendedName>
        <fullName evidence="7">Mitochondrial import inner membrane translocase subunit TIM23</fullName>
    </recommendedName>
</protein>
<dbReference type="GO" id="GO:0008320">
    <property type="term" value="F:protein transmembrane transporter activity"/>
    <property type="evidence" value="ECO:0007669"/>
    <property type="project" value="EnsemblFungi"/>
</dbReference>
<dbReference type="OrthoDB" id="159299at2759"/>
<keyword evidence="2" id="KW-0812">Transmembrane</keyword>
<dbReference type="AlphaFoldDB" id="A0A261Y0L4"/>
<gene>
    <name evidence="5" type="ORF">BZG36_02849</name>
</gene>
<keyword evidence="6" id="KW-1185">Reference proteome</keyword>
<keyword evidence="3" id="KW-1133">Transmembrane helix</keyword>
<dbReference type="PANTHER" id="PTHR15371">
    <property type="entry name" value="TIM23"/>
    <property type="match status" value="1"/>
</dbReference>
<organism evidence="5 6">
    <name type="scientific">Bifiguratus adelaidae</name>
    <dbReference type="NCBI Taxonomy" id="1938954"/>
    <lineage>
        <taxon>Eukaryota</taxon>
        <taxon>Fungi</taxon>
        <taxon>Fungi incertae sedis</taxon>
        <taxon>Mucoromycota</taxon>
        <taxon>Mucoromycotina</taxon>
        <taxon>Endogonomycetes</taxon>
        <taxon>Endogonales</taxon>
        <taxon>Endogonales incertae sedis</taxon>
        <taxon>Bifiguratus</taxon>
    </lineage>
</organism>
<comment type="caution">
    <text evidence="5">The sequence shown here is derived from an EMBL/GenBank/DDBJ whole genome shotgun (WGS) entry which is preliminary data.</text>
</comment>